<organism evidence="1 2">
    <name type="scientific">Laccaria amethystina LaAM-08-1</name>
    <dbReference type="NCBI Taxonomy" id="1095629"/>
    <lineage>
        <taxon>Eukaryota</taxon>
        <taxon>Fungi</taxon>
        <taxon>Dikarya</taxon>
        <taxon>Basidiomycota</taxon>
        <taxon>Agaricomycotina</taxon>
        <taxon>Agaricomycetes</taxon>
        <taxon>Agaricomycetidae</taxon>
        <taxon>Agaricales</taxon>
        <taxon>Agaricineae</taxon>
        <taxon>Hydnangiaceae</taxon>
        <taxon>Laccaria</taxon>
    </lineage>
</organism>
<dbReference type="EMBL" id="KN838602">
    <property type="protein sequence ID" value="KIK01759.1"/>
    <property type="molecule type" value="Genomic_DNA"/>
</dbReference>
<evidence type="ECO:0000313" key="1">
    <source>
        <dbReference type="EMBL" id="KIK01759.1"/>
    </source>
</evidence>
<sequence length="98" mass="11096">MPLTNTDQAENALDEDPNLILYFLYYWLHLHPKNHGISWTRPKPVLNVNTANPSTEPFLSTGDVDDNTVTPEQVPNVYLLVNDLAALPVLRKDTEAIR</sequence>
<name>A0A0C9XJT1_9AGAR</name>
<dbReference type="AlphaFoldDB" id="A0A0C9XJT1"/>
<dbReference type="Proteomes" id="UP000054477">
    <property type="component" value="Unassembled WGS sequence"/>
</dbReference>
<dbReference type="HOGENOM" id="CLU_2333934_0_0_1"/>
<gene>
    <name evidence="1" type="ORF">K443DRAFT_678164</name>
</gene>
<proteinExistence type="predicted"/>
<accession>A0A0C9XJT1</accession>
<reference evidence="2" key="2">
    <citation type="submission" date="2015-01" db="EMBL/GenBank/DDBJ databases">
        <title>Evolutionary Origins and Diversification of the Mycorrhizal Mutualists.</title>
        <authorList>
            <consortium name="DOE Joint Genome Institute"/>
            <consortium name="Mycorrhizal Genomics Consortium"/>
            <person name="Kohler A."/>
            <person name="Kuo A."/>
            <person name="Nagy L.G."/>
            <person name="Floudas D."/>
            <person name="Copeland A."/>
            <person name="Barry K.W."/>
            <person name="Cichocki N."/>
            <person name="Veneault-Fourrey C."/>
            <person name="LaButti K."/>
            <person name="Lindquist E.A."/>
            <person name="Lipzen A."/>
            <person name="Lundell T."/>
            <person name="Morin E."/>
            <person name="Murat C."/>
            <person name="Riley R."/>
            <person name="Ohm R."/>
            <person name="Sun H."/>
            <person name="Tunlid A."/>
            <person name="Henrissat B."/>
            <person name="Grigoriev I.V."/>
            <person name="Hibbett D.S."/>
            <person name="Martin F."/>
        </authorList>
    </citation>
    <scope>NUCLEOTIDE SEQUENCE [LARGE SCALE GENOMIC DNA]</scope>
    <source>
        <strain evidence="2">LaAM-08-1</strain>
    </source>
</reference>
<reference evidence="1 2" key="1">
    <citation type="submission" date="2014-04" db="EMBL/GenBank/DDBJ databases">
        <authorList>
            <consortium name="DOE Joint Genome Institute"/>
            <person name="Kuo A."/>
            <person name="Kohler A."/>
            <person name="Nagy L.G."/>
            <person name="Floudas D."/>
            <person name="Copeland A."/>
            <person name="Barry K.W."/>
            <person name="Cichocki N."/>
            <person name="Veneault-Fourrey C."/>
            <person name="LaButti K."/>
            <person name="Lindquist E.A."/>
            <person name="Lipzen A."/>
            <person name="Lundell T."/>
            <person name="Morin E."/>
            <person name="Murat C."/>
            <person name="Sun H."/>
            <person name="Tunlid A."/>
            <person name="Henrissat B."/>
            <person name="Grigoriev I.V."/>
            <person name="Hibbett D.S."/>
            <person name="Martin F."/>
            <person name="Nordberg H.P."/>
            <person name="Cantor M.N."/>
            <person name="Hua S.X."/>
        </authorList>
    </citation>
    <scope>NUCLEOTIDE SEQUENCE [LARGE SCALE GENOMIC DNA]</scope>
    <source>
        <strain evidence="1 2">LaAM-08-1</strain>
    </source>
</reference>
<keyword evidence="2" id="KW-1185">Reference proteome</keyword>
<evidence type="ECO:0000313" key="2">
    <source>
        <dbReference type="Proteomes" id="UP000054477"/>
    </source>
</evidence>
<protein>
    <submittedName>
        <fullName evidence="1">Uncharacterized protein</fullName>
    </submittedName>
</protein>